<dbReference type="InterPro" id="IPR010181">
    <property type="entry name" value="CGCAxxGCC_motif"/>
</dbReference>
<keyword evidence="2" id="KW-1185">Reference proteome</keyword>
<name>A0A2V3ZX08_9BACT</name>
<dbReference type="InterPro" id="IPR036280">
    <property type="entry name" value="Multihaem_cyt_sf"/>
</dbReference>
<gene>
    <name evidence="1" type="ORF">DF185_11255</name>
</gene>
<protein>
    <submittedName>
        <fullName evidence="1">Uncharacterized protein</fullName>
    </submittedName>
</protein>
<dbReference type="OrthoDB" id="5430146at2"/>
<dbReference type="RefSeq" id="WP_110360846.1">
    <property type="nucleotide sequence ID" value="NZ_QFLI01000004.1"/>
</dbReference>
<evidence type="ECO:0000313" key="2">
    <source>
        <dbReference type="Proteomes" id="UP000248079"/>
    </source>
</evidence>
<organism evidence="1 2">
    <name type="scientific">Marinifilum breve</name>
    <dbReference type="NCBI Taxonomy" id="2184082"/>
    <lineage>
        <taxon>Bacteria</taxon>
        <taxon>Pseudomonadati</taxon>
        <taxon>Bacteroidota</taxon>
        <taxon>Bacteroidia</taxon>
        <taxon>Marinilabiliales</taxon>
        <taxon>Marinifilaceae</taxon>
    </lineage>
</organism>
<evidence type="ECO:0000313" key="1">
    <source>
        <dbReference type="EMBL" id="PXY01215.1"/>
    </source>
</evidence>
<dbReference type="Pfam" id="PF09719">
    <property type="entry name" value="C_GCAxxG_C_C"/>
    <property type="match status" value="1"/>
</dbReference>
<dbReference type="SUPFAM" id="SSF48695">
    <property type="entry name" value="Multiheme cytochromes"/>
    <property type="match status" value="1"/>
</dbReference>
<sequence length="276" mass="30486">MDRRKALKMAAGAALGGSIGFWGIQKLSEPDYLSEQEAKPLTPVANEMDWKYHSLDPQVTAELAYQKYKDGGCMYSCFLSIIKQLADAYGEPYASFPLHSMRYGHGGISGYGSICGTLNGAAAAISLFVPEKENRDKMITGLFRWYEKQFLPVFIPKAPLVDADIVLSQANSVLCHASVTNWTKVSGIKVSDKVRIERCRRLTADVAEKTVDILNQFFEGDYMAADPHNATTRTCLTCHGSHGKLDNTSGDMNCTSCHSKSVAHRVFAKPHYKVMK</sequence>
<dbReference type="EMBL" id="QFLI01000004">
    <property type="protein sequence ID" value="PXY01215.1"/>
    <property type="molecule type" value="Genomic_DNA"/>
</dbReference>
<dbReference type="Proteomes" id="UP000248079">
    <property type="component" value="Unassembled WGS sequence"/>
</dbReference>
<dbReference type="AlphaFoldDB" id="A0A2V3ZX08"/>
<comment type="caution">
    <text evidence="1">The sequence shown here is derived from an EMBL/GenBank/DDBJ whole genome shotgun (WGS) entry which is preliminary data.</text>
</comment>
<dbReference type="Gene3D" id="3.90.10.10">
    <property type="entry name" value="Cytochrome C3"/>
    <property type="match status" value="1"/>
</dbReference>
<reference evidence="1 2" key="1">
    <citation type="submission" date="2018-05" db="EMBL/GenBank/DDBJ databases">
        <title>Marinifilum breve JC075T sp. nov., a marine bacterium isolated from Yongle Blue Hole in the South China Sea.</title>
        <authorList>
            <person name="Fu T."/>
        </authorList>
    </citation>
    <scope>NUCLEOTIDE SEQUENCE [LARGE SCALE GENOMIC DNA]</scope>
    <source>
        <strain evidence="1 2">JC075</strain>
    </source>
</reference>
<accession>A0A2V3ZX08</accession>
<proteinExistence type="predicted"/>